<proteinExistence type="inferred from homology"/>
<protein>
    <recommendedName>
        <fullName evidence="1">UPF0311 protein NSE01_35070</fullName>
    </recommendedName>
</protein>
<dbReference type="EMBL" id="BJYR01000025">
    <property type="protein sequence ID" value="GEO01675.1"/>
    <property type="molecule type" value="Genomic_DNA"/>
</dbReference>
<evidence type="ECO:0000256" key="1">
    <source>
        <dbReference type="HAMAP-Rule" id="MF_00775"/>
    </source>
</evidence>
<dbReference type="RefSeq" id="WP_147160981.1">
    <property type="nucleotide sequence ID" value="NZ_BJYR01000025.1"/>
</dbReference>
<evidence type="ECO:0000256" key="2">
    <source>
        <dbReference type="SAM" id="SignalP"/>
    </source>
</evidence>
<evidence type="ECO:0000313" key="3">
    <source>
        <dbReference type="EMBL" id="GEO01675.1"/>
    </source>
</evidence>
<dbReference type="InterPro" id="IPR006311">
    <property type="entry name" value="TAT_signal"/>
</dbReference>
<dbReference type="PANTHER" id="PTHR37315:SF1">
    <property type="entry name" value="UPF0311 PROTEIN BLR7842"/>
    <property type="match status" value="1"/>
</dbReference>
<dbReference type="Proteomes" id="UP000321464">
    <property type="component" value="Unassembled WGS sequence"/>
</dbReference>
<comment type="similarity">
    <text evidence="1">Belongs to the UPF0311 family.</text>
</comment>
<keyword evidence="2" id="KW-0732">Signal</keyword>
<feature type="chain" id="PRO_5021762758" description="UPF0311 protein NSE01_35070" evidence="2">
    <location>
        <begin position="27"/>
        <end position="173"/>
    </location>
</feature>
<dbReference type="PROSITE" id="PS51318">
    <property type="entry name" value="TAT"/>
    <property type="match status" value="1"/>
</dbReference>
<evidence type="ECO:0000313" key="4">
    <source>
        <dbReference type="Proteomes" id="UP000321464"/>
    </source>
</evidence>
<feature type="signal peptide" evidence="2">
    <location>
        <begin position="1"/>
        <end position="26"/>
    </location>
</feature>
<name>A0A512APP6_9SPHN</name>
<dbReference type="HAMAP" id="MF_00775">
    <property type="entry name" value="UPF0311"/>
    <property type="match status" value="1"/>
</dbReference>
<dbReference type="PANTHER" id="PTHR37315">
    <property type="entry name" value="UPF0311 PROTEIN BLR7842"/>
    <property type="match status" value="1"/>
</dbReference>
<dbReference type="AlphaFoldDB" id="A0A512APP6"/>
<reference evidence="3 4" key="1">
    <citation type="submission" date="2019-07" db="EMBL/GenBank/DDBJ databases">
        <title>Whole genome shotgun sequence of Novosphingobium sediminis NBRC 106119.</title>
        <authorList>
            <person name="Hosoyama A."/>
            <person name="Uohara A."/>
            <person name="Ohji S."/>
            <person name="Ichikawa N."/>
        </authorList>
    </citation>
    <scope>NUCLEOTIDE SEQUENCE [LARGE SCALE GENOMIC DNA]</scope>
    <source>
        <strain evidence="3 4">NBRC 106119</strain>
    </source>
</reference>
<sequence length="173" mass="18456">MDRRGLLGGLAAGGAALASGAGTAAAAEPPAGPRPVLVYTAVALLEERVSHGKTPYGERFRIPIIGGTFEGPEIRGRIVPGGADWQLLRADGYLELLADYFMETDDKVQIKVFNRGLIQTVPGPDGQRYAMTTPRFEAPLGKYGWLNQFIFAGTVAPGEGKVPSVRLSIYKLV</sequence>
<organism evidence="3 4">
    <name type="scientific">Novosphingobium sediminis</name>
    <dbReference type="NCBI Taxonomy" id="707214"/>
    <lineage>
        <taxon>Bacteria</taxon>
        <taxon>Pseudomonadati</taxon>
        <taxon>Pseudomonadota</taxon>
        <taxon>Alphaproteobacteria</taxon>
        <taxon>Sphingomonadales</taxon>
        <taxon>Sphingomonadaceae</taxon>
        <taxon>Novosphingobium</taxon>
    </lineage>
</organism>
<dbReference type="OrthoDB" id="5294829at2"/>
<gene>
    <name evidence="3" type="ORF">NSE01_35070</name>
</gene>
<accession>A0A512APP6</accession>
<dbReference type="InterPro" id="IPR020915">
    <property type="entry name" value="UPF0311"/>
</dbReference>
<dbReference type="Pfam" id="PF11578">
    <property type="entry name" value="DUF3237"/>
    <property type="match status" value="1"/>
</dbReference>
<comment type="caution">
    <text evidence="3">The sequence shown here is derived from an EMBL/GenBank/DDBJ whole genome shotgun (WGS) entry which is preliminary data.</text>
</comment>
<keyword evidence="4" id="KW-1185">Reference proteome</keyword>
<dbReference type="Gene3D" id="2.40.160.20">
    <property type="match status" value="1"/>
</dbReference>